<feature type="domain" description="RecA family profile 2" evidence="10">
    <location>
        <begin position="580"/>
        <end position="643"/>
    </location>
</feature>
<dbReference type="InterPro" id="IPR027417">
    <property type="entry name" value="P-loop_NTPase"/>
</dbReference>
<dbReference type="FunFam" id="3.40.50.300:FF:000092">
    <property type="entry name" value="DNA repair protein Rad51 homolog"/>
    <property type="match status" value="1"/>
</dbReference>
<keyword evidence="8" id="KW-0472">Membrane</keyword>
<dbReference type="Gene3D" id="3.40.50.300">
    <property type="entry name" value="P-loop containing nucleotide triphosphate hydrolases"/>
    <property type="match status" value="1"/>
</dbReference>
<protein>
    <submittedName>
        <fullName evidence="11">DNA recombination/repair protein RecA monomer-monomer interface</fullName>
    </submittedName>
</protein>
<keyword evidence="3 6" id="KW-0547">Nucleotide-binding</keyword>
<dbReference type="PANTHER" id="PTHR22942">
    <property type="entry name" value="RECA/RAD51/RADA DNA STRAND-PAIRING FAMILY MEMBER"/>
    <property type="match status" value="1"/>
</dbReference>
<evidence type="ECO:0000313" key="11">
    <source>
        <dbReference type="EMBL" id="KAJ5379179.1"/>
    </source>
</evidence>
<dbReference type="GO" id="GO:0042148">
    <property type="term" value="P:DNA strand invasion"/>
    <property type="evidence" value="ECO:0007669"/>
    <property type="project" value="TreeGrafter"/>
</dbReference>
<evidence type="ECO:0000259" key="10">
    <source>
        <dbReference type="PROSITE" id="PS50163"/>
    </source>
</evidence>
<evidence type="ECO:0000256" key="6">
    <source>
        <dbReference type="RuleBase" id="RU003422"/>
    </source>
</evidence>
<evidence type="ECO:0000256" key="5">
    <source>
        <dbReference type="ARBA" id="ARBA00023242"/>
    </source>
</evidence>
<dbReference type="InterPro" id="IPR020587">
    <property type="entry name" value="RecA_monomer-monomer_interface"/>
</dbReference>
<dbReference type="GO" id="GO:0042802">
    <property type="term" value="F:identical protein binding"/>
    <property type="evidence" value="ECO:0007669"/>
    <property type="project" value="UniProtKB-ARBA"/>
</dbReference>
<organism evidence="11 12">
    <name type="scientific">Penicillium cosmopolitanum</name>
    <dbReference type="NCBI Taxonomy" id="1131564"/>
    <lineage>
        <taxon>Eukaryota</taxon>
        <taxon>Fungi</taxon>
        <taxon>Dikarya</taxon>
        <taxon>Ascomycota</taxon>
        <taxon>Pezizomycotina</taxon>
        <taxon>Eurotiomycetes</taxon>
        <taxon>Eurotiomycetidae</taxon>
        <taxon>Eurotiales</taxon>
        <taxon>Aspergillaceae</taxon>
        <taxon>Penicillium</taxon>
    </lineage>
</organism>
<dbReference type="GO" id="GO:0007131">
    <property type="term" value="P:reciprocal meiotic recombination"/>
    <property type="evidence" value="ECO:0007669"/>
    <property type="project" value="TreeGrafter"/>
</dbReference>
<evidence type="ECO:0000256" key="3">
    <source>
        <dbReference type="ARBA" id="ARBA00022741"/>
    </source>
</evidence>
<dbReference type="InterPro" id="IPR011941">
    <property type="entry name" value="DNA_recomb/repair_Rad51"/>
</dbReference>
<dbReference type="InterPro" id="IPR003593">
    <property type="entry name" value="AAA+_ATPase"/>
</dbReference>
<feature type="region of interest" description="Disordered" evidence="7">
    <location>
        <begin position="175"/>
        <end position="271"/>
    </location>
</feature>
<dbReference type="SUPFAM" id="SSF52540">
    <property type="entry name" value="P-loop containing nucleoside triphosphate hydrolases"/>
    <property type="match status" value="1"/>
</dbReference>
<keyword evidence="8" id="KW-1133">Transmembrane helix</keyword>
<gene>
    <name evidence="11" type="ORF">N7509_012298</name>
</gene>
<dbReference type="NCBIfam" id="TIGR02239">
    <property type="entry name" value="recomb_RAD51"/>
    <property type="match status" value="1"/>
</dbReference>
<dbReference type="InterPro" id="IPR013632">
    <property type="entry name" value="Rad51_C"/>
</dbReference>
<evidence type="ECO:0000256" key="8">
    <source>
        <dbReference type="SAM" id="Phobius"/>
    </source>
</evidence>
<dbReference type="Gene3D" id="1.10.150.20">
    <property type="entry name" value="5' to 3' exonuclease, C-terminal subdomain"/>
    <property type="match status" value="1"/>
</dbReference>
<dbReference type="SUPFAM" id="SSF47794">
    <property type="entry name" value="Rad51 N-terminal domain-like"/>
    <property type="match status" value="1"/>
</dbReference>
<feature type="region of interest" description="Disordered" evidence="7">
    <location>
        <begin position="301"/>
        <end position="323"/>
    </location>
</feature>
<dbReference type="GO" id="GO:0000730">
    <property type="term" value="P:DNA recombinase assembly"/>
    <property type="evidence" value="ECO:0007669"/>
    <property type="project" value="TreeGrafter"/>
</dbReference>
<dbReference type="GO" id="GO:0005524">
    <property type="term" value="F:ATP binding"/>
    <property type="evidence" value="ECO:0007669"/>
    <property type="project" value="UniProtKB-KW"/>
</dbReference>
<dbReference type="GO" id="GO:0006312">
    <property type="term" value="P:mitotic recombination"/>
    <property type="evidence" value="ECO:0007669"/>
    <property type="project" value="UniProtKB-ARBA"/>
</dbReference>
<dbReference type="NCBIfam" id="NF003301">
    <property type="entry name" value="PRK04301.1"/>
    <property type="match status" value="1"/>
</dbReference>
<evidence type="ECO:0000313" key="12">
    <source>
        <dbReference type="Proteomes" id="UP001147747"/>
    </source>
</evidence>
<dbReference type="GO" id="GO:0140664">
    <property type="term" value="F:ATP-dependent DNA damage sensor activity"/>
    <property type="evidence" value="ECO:0007669"/>
    <property type="project" value="InterPro"/>
</dbReference>
<keyword evidence="12" id="KW-1185">Reference proteome</keyword>
<dbReference type="OrthoDB" id="10251254at2759"/>
<dbReference type="AlphaFoldDB" id="A0A9W9VFS2"/>
<dbReference type="RefSeq" id="XP_056482965.1">
    <property type="nucleotide sequence ID" value="XM_056636935.1"/>
</dbReference>
<dbReference type="GO" id="GO:1990426">
    <property type="term" value="P:mitotic recombination-dependent replication fork processing"/>
    <property type="evidence" value="ECO:0007669"/>
    <property type="project" value="InterPro"/>
</dbReference>
<evidence type="ECO:0000256" key="7">
    <source>
        <dbReference type="SAM" id="MobiDB-lite"/>
    </source>
</evidence>
<feature type="compositionally biased region" description="Basic residues" evidence="7">
    <location>
        <begin position="221"/>
        <end position="230"/>
    </location>
</feature>
<dbReference type="GO" id="GO:0070192">
    <property type="term" value="P:chromosome organization involved in meiotic cell cycle"/>
    <property type="evidence" value="ECO:0007669"/>
    <property type="project" value="TreeGrafter"/>
</dbReference>
<proteinExistence type="inferred from homology"/>
<dbReference type="CDD" id="cd19513">
    <property type="entry name" value="Rad51"/>
    <property type="match status" value="1"/>
</dbReference>
<dbReference type="GO" id="GO:0000723">
    <property type="term" value="P:telomere maintenance"/>
    <property type="evidence" value="ECO:0007669"/>
    <property type="project" value="UniProtKB-ARBA"/>
</dbReference>
<accession>A0A9W9VFS2</accession>
<evidence type="ECO:0000256" key="1">
    <source>
        <dbReference type="ARBA" id="ARBA00004123"/>
    </source>
</evidence>
<dbReference type="SMART" id="SM00382">
    <property type="entry name" value="AAA"/>
    <property type="match status" value="1"/>
</dbReference>
<dbReference type="InterPro" id="IPR010995">
    <property type="entry name" value="DNA_repair_Rad51/TF_NusA_a-hlx"/>
</dbReference>
<dbReference type="InterPro" id="IPR020588">
    <property type="entry name" value="RecA_ATP-bd"/>
</dbReference>
<sequence length="648" mass="71932">MQFWVGWELWEKLSVALVLVYAYCSLVYTRWKMRRYAAIEARQKEEDAELFPMLKRDDIPFGARALERGIQIEGIWISNPNTPVQSPQLPGTPFETLPPSPAGRPFMLPSPSSTSSSIALDCVPTSQSLPTHRSSPPQSLRPVYQAYHPEIDIVTANKYTYEPQRPGGIYSPVITSQIPESPSRHSRFQRRSEILPSVETSRFQRRTEVPPVIPSSEKRASFHTRIKRASHIFEKSPSVGVTEHERTELGPTSNGSGSQPDESHRASRITRVIRRRSSEEFRRRMSEIFNERIRMNVSLDEFQSNPKPQGDYAEDGLPGPGAPTPLSALEGTAGLTARDIKLFVDAGYHTVESVAYTPKRLLEQIKGISEQKATKVLVEAARLVPMGFTTATEMHAKRSELISITTGSKRLDTLLGGGIETGSITEVFGEFRTGKSQICHTLAVTCQLPFDMGGGEGKCLYIDTEGTFRPVRLLAVAQRFGLVGEEVLDNVAYARAYNSDHQLQLLNQASQMMCETRFSLLIVDSATALYRTDFNGRGELSSRQTHLAKFLRTLQRLADEFGVAVVISNQVVAQVDGGPSAMFNPDPKKPIGGNIIAHASTTRLSLKKGRGETRICKIYDSPCLPESDCLFAINEDGIGDPNEKDMED</sequence>
<evidence type="ECO:0000256" key="4">
    <source>
        <dbReference type="ARBA" id="ARBA00022840"/>
    </source>
</evidence>
<keyword evidence="5" id="KW-0539">Nucleus</keyword>
<feature type="domain" description="RecA family profile 1" evidence="9">
    <location>
        <begin position="400"/>
        <end position="571"/>
    </location>
</feature>
<dbReference type="FunFam" id="1.10.150.20:FF:000008">
    <property type="entry name" value="DNA repair protein RAD51 homolog"/>
    <property type="match status" value="1"/>
</dbReference>
<dbReference type="Pfam" id="PF08423">
    <property type="entry name" value="Rad51"/>
    <property type="match status" value="1"/>
</dbReference>
<dbReference type="PROSITE" id="PS50162">
    <property type="entry name" value="RECA_2"/>
    <property type="match status" value="1"/>
</dbReference>
<dbReference type="Proteomes" id="UP001147747">
    <property type="component" value="Unassembled WGS sequence"/>
</dbReference>
<evidence type="ECO:0000256" key="2">
    <source>
        <dbReference type="ARBA" id="ARBA00007095"/>
    </source>
</evidence>
<keyword evidence="8" id="KW-0812">Transmembrane</keyword>
<comment type="caution">
    <text evidence="11">The sequence shown here is derived from an EMBL/GenBank/DDBJ whole genome shotgun (WGS) entry which is preliminary data.</text>
</comment>
<reference evidence="11" key="1">
    <citation type="submission" date="2022-12" db="EMBL/GenBank/DDBJ databases">
        <authorList>
            <person name="Petersen C."/>
        </authorList>
    </citation>
    <scope>NUCLEOTIDE SEQUENCE</scope>
    <source>
        <strain evidence="11">IBT 29677</strain>
    </source>
</reference>
<dbReference type="GO" id="GO:0003690">
    <property type="term" value="F:double-stranded DNA binding"/>
    <property type="evidence" value="ECO:0007669"/>
    <property type="project" value="InterPro"/>
</dbReference>
<reference evidence="11" key="2">
    <citation type="journal article" date="2023" name="IMA Fungus">
        <title>Comparative genomic study of the Penicillium genus elucidates a diverse pangenome and 15 lateral gene transfer events.</title>
        <authorList>
            <person name="Petersen C."/>
            <person name="Sorensen T."/>
            <person name="Nielsen M.R."/>
            <person name="Sondergaard T.E."/>
            <person name="Sorensen J.L."/>
            <person name="Fitzpatrick D.A."/>
            <person name="Frisvad J.C."/>
            <person name="Nielsen K.L."/>
        </authorList>
    </citation>
    <scope>NUCLEOTIDE SEQUENCE</scope>
    <source>
        <strain evidence="11">IBT 29677</strain>
    </source>
</reference>
<dbReference type="EMBL" id="JAPZBU010000011">
    <property type="protein sequence ID" value="KAJ5379179.1"/>
    <property type="molecule type" value="Genomic_DNA"/>
</dbReference>
<comment type="similarity">
    <text evidence="2">Belongs to the RecA family. RAD51 subfamily.</text>
</comment>
<evidence type="ECO:0000259" key="9">
    <source>
        <dbReference type="PROSITE" id="PS50162"/>
    </source>
</evidence>
<dbReference type="GeneID" id="81375915"/>
<feature type="compositionally biased region" description="Polar residues" evidence="7">
    <location>
        <begin position="250"/>
        <end position="260"/>
    </location>
</feature>
<feature type="transmembrane region" description="Helical" evidence="8">
    <location>
        <begin position="12"/>
        <end position="29"/>
    </location>
</feature>
<dbReference type="PROSITE" id="PS50163">
    <property type="entry name" value="RECA_3"/>
    <property type="match status" value="1"/>
</dbReference>
<keyword evidence="4 6" id="KW-0067">ATP-binding</keyword>
<dbReference type="PANTHER" id="PTHR22942:SF39">
    <property type="entry name" value="DNA REPAIR PROTEIN RAD51 HOMOLOG 1"/>
    <property type="match status" value="1"/>
</dbReference>
<dbReference type="GO" id="GO:0003697">
    <property type="term" value="F:single-stranded DNA binding"/>
    <property type="evidence" value="ECO:0007669"/>
    <property type="project" value="InterPro"/>
</dbReference>
<name>A0A9W9VFS2_9EURO</name>
<dbReference type="GO" id="GO:0000794">
    <property type="term" value="C:condensed nuclear chromosome"/>
    <property type="evidence" value="ECO:0007669"/>
    <property type="project" value="TreeGrafter"/>
</dbReference>
<comment type="subcellular location">
    <subcellularLocation>
        <location evidence="1">Nucleus</location>
    </subcellularLocation>
</comment>
<dbReference type="GO" id="GO:0000150">
    <property type="term" value="F:DNA strand exchange activity"/>
    <property type="evidence" value="ECO:0007669"/>
    <property type="project" value="InterPro"/>
</dbReference>